<dbReference type="Gene3D" id="1.10.1740.10">
    <property type="match status" value="1"/>
</dbReference>
<dbReference type="GO" id="GO:0006352">
    <property type="term" value="P:DNA-templated transcription initiation"/>
    <property type="evidence" value="ECO:0007669"/>
    <property type="project" value="InterPro"/>
</dbReference>
<keyword evidence="2" id="KW-0805">Transcription regulation</keyword>
<organism evidence="8 9">
    <name type="scientific">Paludisphaera borealis</name>
    <dbReference type="NCBI Taxonomy" id="1387353"/>
    <lineage>
        <taxon>Bacteria</taxon>
        <taxon>Pseudomonadati</taxon>
        <taxon>Planctomycetota</taxon>
        <taxon>Planctomycetia</taxon>
        <taxon>Isosphaerales</taxon>
        <taxon>Isosphaeraceae</taxon>
        <taxon>Paludisphaera</taxon>
    </lineage>
</organism>
<dbReference type="InterPro" id="IPR013249">
    <property type="entry name" value="RNA_pol_sigma70_r4_t2"/>
</dbReference>
<dbReference type="KEGG" id="pbor:BSF38_04288"/>
<dbReference type="NCBIfam" id="TIGR02937">
    <property type="entry name" value="sigma70-ECF"/>
    <property type="match status" value="1"/>
</dbReference>
<evidence type="ECO:0000256" key="3">
    <source>
        <dbReference type="ARBA" id="ARBA00023082"/>
    </source>
</evidence>
<evidence type="ECO:0000259" key="7">
    <source>
        <dbReference type="Pfam" id="PF08281"/>
    </source>
</evidence>
<gene>
    <name evidence="8" type="primary">sigW_12</name>
    <name evidence="8" type="ORF">BSF38_04288</name>
</gene>
<dbReference type="SUPFAM" id="SSF88659">
    <property type="entry name" value="Sigma3 and sigma4 domains of RNA polymerase sigma factors"/>
    <property type="match status" value="1"/>
</dbReference>
<evidence type="ECO:0000259" key="6">
    <source>
        <dbReference type="Pfam" id="PF04542"/>
    </source>
</evidence>
<evidence type="ECO:0000313" key="9">
    <source>
        <dbReference type="Proteomes" id="UP000186309"/>
    </source>
</evidence>
<dbReference type="InterPro" id="IPR013325">
    <property type="entry name" value="RNA_pol_sigma_r2"/>
</dbReference>
<dbReference type="InterPro" id="IPR036388">
    <property type="entry name" value="WH-like_DNA-bd_sf"/>
</dbReference>
<evidence type="ECO:0000313" key="8">
    <source>
        <dbReference type="EMBL" id="APW62736.1"/>
    </source>
</evidence>
<keyword evidence="4" id="KW-0804">Transcription</keyword>
<evidence type="ECO:0000256" key="2">
    <source>
        <dbReference type="ARBA" id="ARBA00023015"/>
    </source>
</evidence>
<dbReference type="InterPro" id="IPR007627">
    <property type="entry name" value="RNA_pol_sigma70_r2"/>
</dbReference>
<reference evidence="9" key="1">
    <citation type="submission" date="2016-12" db="EMBL/GenBank/DDBJ databases">
        <title>Comparative genomics of four Isosphaeraceae planctomycetes: a common pool of plasmids and glycoside hydrolase genes.</title>
        <authorList>
            <person name="Ivanova A."/>
        </authorList>
    </citation>
    <scope>NUCLEOTIDE SEQUENCE [LARGE SCALE GENOMIC DNA]</scope>
    <source>
        <strain evidence="9">PX4</strain>
    </source>
</reference>
<feature type="domain" description="RNA polymerase sigma factor 70 region 4 type 2" evidence="7">
    <location>
        <begin position="150"/>
        <end position="201"/>
    </location>
</feature>
<feature type="region of interest" description="Disordered" evidence="5">
    <location>
        <begin position="287"/>
        <end position="313"/>
    </location>
</feature>
<dbReference type="GO" id="GO:0003677">
    <property type="term" value="F:DNA binding"/>
    <property type="evidence" value="ECO:0007669"/>
    <property type="project" value="InterPro"/>
</dbReference>
<sequence length="572" mass="62301">MANRQPASALRQLRTLFAEGTTTGLTDSQLLRRFAAKRAESSESAAAAEIAFASLVDRHGAMVWGVCRRVLRDNHEAEDAFQATFLVLVRRAGSVRVDESLGRWLYGVAHRVARRARFETERRANRPGLSAPDAPTDPAVDVERREIGDALNEEVDRLPLKYRCPIELCYLQGMTYDQAARQLDWPTATIKSRLARGRLRLRRSLVRRGLTPSVLATVAAESRAAVPPVIVKSTVRAAASLGVGVIPPTVTTLFEGVLKMMALEKIGLAAAGAVVALGLTAAGMTQLPPQRRVSSSQSPAIGTRPQDKPNRPVAMDSRWVKSLPNGATIEVVGVSTHPSGPRTWWHPNGTPLEQPPCDPSDAKISSGDLRGARSVVVRSGTSSAKPSSDESFVARSIVVRISGVPAGLEHMWSIHYGQQVSKGIAKRNGKAVPDLSESTVLFERERKSCTIYFQVHTSPWKTMRMFGKSESASGSISGPSFITSEAIATEKGTKWTITHNFPDDKPFRVVAIDQNDVEHPARNHSGLGVPSFQQLNMEFDLLPDQIKQFLVQTRGLEKIEIPNIMLDPAGPS</sequence>
<evidence type="ECO:0000256" key="5">
    <source>
        <dbReference type="SAM" id="MobiDB-lite"/>
    </source>
</evidence>
<feature type="compositionally biased region" description="Low complexity" evidence="5">
    <location>
        <begin position="287"/>
        <end position="299"/>
    </location>
</feature>
<evidence type="ECO:0000256" key="1">
    <source>
        <dbReference type="ARBA" id="ARBA00010641"/>
    </source>
</evidence>
<dbReference type="PANTHER" id="PTHR43133:SF51">
    <property type="entry name" value="RNA POLYMERASE SIGMA FACTOR"/>
    <property type="match status" value="1"/>
</dbReference>
<keyword evidence="3" id="KW-0731">Sigma factor</keyword>
<accession>A0A1U7CV10</accession>
<name>A0A1U7CV10_9BACT</name>
<keyword evidence="9" id="KW-1185">Reference proteome</keyword>
<dbReference type="InterPro" id="IPR013324">
    <property type="entry name" value="RNA_pol_sigma_r3/r4-like"/>
</dbReference>
<proteinExistence type="inferred from homology"/>
<dbReference type="GO" id="GO:0016987">
    <property type="term" value="F:sigma factor activity"/>
    <property type="evidence" value="ECO:0007669"/>
    <property type="project" value="UniProtKB-KW"/>
</dbReference>
<dbReference type="EMBL" id="CP019082">
    <property type="protein sequence ID" value="APW62736.1"/>
    <property type="molecule type" value="Genomic_DNA"/>
</dbReference>
<evidence type="ECO:0000256" key="4">
    <source>
        <dbReference type="ARBA" id="ARBA00023163"/>
    </source>
</evidence>
<dbReference type="InterPro" id="IPR039425">
    <property type="entry name" value="RNA_pol_sigma-70-like"/>
</dbReference>
<dbReference type="STRING" id="1387353.BSF38_04288"/>
<dbReference type="PANTHER" id="PTHR43133">
    <property type="entry name" value="RNA POLYMERASE ECF-TYPE SIGMA FACTO"/>
    <property type="match status" value="1"/>
</dbReference>
<dbReference type="InterPro" id="IPR014284">
    <property type="entry name" value="RNA_pol_sigma-70_dom"/>
</dbReference>
<dbReference type="Gene3D" id="1.10.10.10">
    <property type="entry name" value="Winged helix-like DNA-binding domain superfamily/Winged helix DNA-binding domain"/>
    <property type="match status" value="1"/>
</dbReference>
<dbReference type="Proteomes" id="UP000186309">
    <property type="component" value="Chromosome"/>
</dbReference>
<dbReference type="Pfam" id="PF04542">
    <property type="entry name" value="Sigma70_r2"/>
    <property type="match status" value="1"/>
</dbReference>
<protein>
    <submittedName>
        <fullName evidence="8">ECF RNA polymerase sigma factor SigW</fullName>
    </submittedName>
</protein>
<comment type="similarity">
    <text evidence="1">Belongs to the sigma-70 factor family. ECF subfamily.</text>
</comment>
<feature type="domain" description="RNA polymerase sigma-70 region 2" evidence="6">
    <location>
        <begin position="55"/>
        <end position="117"/>
    </location>
</feature>
<dbReference type="AlphaFoldDB" id="A0A1U7CV10"/>
<dbReference type="SUPFAM" id="SSF88946">
    <property type="entry name" value="Sigma2 domain of RNA polymerase sigma factors"/>
    <property type="match status" value="1"/>
</dbReference>
<dbReference type="Pfam" id="PF08281">
    <property type="entry name" value="Sigma70_r4_2"/>
    <property type="match status" value="1"/>
</dbReference>
<dbReference type="OrthoDB" id="255383at2"/>